<sequence>MTDTLSQHLLIGLVGGLAGFAHCLGMCGPFLLQLSAPDQQRSYRPLFWLLGKLFSYLFLGAAAGFAGFFLVAFHPELSLLQRLLGYLTGAAFLAAGLHLLGLKPGCQPHGGLLHEIFSSVAGKFLVTPGPTGALLLGVCSGFLPCPIVLAFLAYALHSGSVTVGMATLGGLGLGTSLPLVLLGGLARGPVLRRLWRPKTGAVLLVLLGIMTLLRGSTIFHHLFGCTTSQSAPHAPALPESDCCPKDPHVQHGN</sequence>
<evidence type="ECO:0000313" key="4">
    <source>
        <dbReference type="Proteomes" id="UP000556026"/>
    </source>
</evidence>
<evidence type="ECO:0000313" key="3">
    <source>
        <dbReference type="EMBL" id="GFO58869.1"/>
    </source>
</evidence>
<feature type="transmembrane region" description="Helical" evidence="1">
    <location>
        <begin position="53"/>
        <end position="73"/>
    </location>
</feature>
<dbReference type="Proteomes" id="UP000556026">
    <property type="component" value="Unassembled WGS sequence"/>
</dbReference>
<evidence type="ECO:0000256" key="1">
    <source>
        <dbReference type="SAM" id="Phobius"/>
    </source>
</evidence>
<feature type="transmembrane region" description="Helical" evidence="1">
    <location>
        <begin position="133"/>
        <end position="156"/>
    </location>
</feature>
<evidence type="ECO:0000259" key="2">
    <source>
        <dbReference type="Pfam" id="PF13386"/>
    </source>
</evidence>
<protein>
    <recommendedName>
        <fullName evidence="2">Urease accessory protein UreH-like transmembrane domain-containing protein</fullName>
    </recommendedName>
</protein>
<accession>A0A6V8MGR4</accession>
<reference evidence="4" key="1">
    <citation type="submission" date="2020-06" db="EMBL/GenBank/DDBJ databases">
        <title>Draft genomic sequence of Geomonas sp. Red330.</title>
        <authorList>
            <person name="Itoh H."/>
            <person name="Zhenxing X."/>
            <person name="Ushijima N."/>
            <person name="Masuda Y."/>
            <person name="Shiratori Y."/>
            <person name="Senoo K."/>
        </authorList>
    </citation>
    <scope>NUCLEOTIDE SEQUENCE [LARGE SCALE GENOMIC DNA]</scope>
    <source>
        <strain evidence="4">Red330</strain>
    </source>
</reference>
<dbReference type="PANTHER" id="PTHR42208">
    <property type="entry name" value="HEAVY METAL TRANSPORTER-RELATED"/>
    <property type="match status" value="1"/>
</dbReference>
<dbReference type="InterPro" id="IPR039447">
    <property type="entry name" value="UreH-like_TM_dom"/>
</dbReference>
<name>A0A6V8MGR4_9BACT</name>
<dbReference type="Pfam" id="PF13386">
    <property type="entry name" value="DsbD_2"/>
    <property type="match status" value="1"/>
</dbReference>
<keyword evidence="1" id="KW-1133">Transmembrane helix</keyword>
<feature type="transmembrane region" description="Helical" evidence="1">
    <location>
        <begin position="200"/>
        <end position="223"/>
    </location>
</feature>
<comment type="caution">
    <text evidence="3">The sequence shown here is derived from an EMBL/GenBank/DDBJ whole genome shotgun (WGS) entry which is preliminary data.</text>
</comment>
<dbReference type="AlphaFoldDB" id="A0A6V8MGR4"/>
<dbReference type="RefSeq" id="WP_183353713.1">
    <property type="nucleotide sequence ID" value="NZ_BLXX01000002.1"/>
</dbReference>
<keyword evidence="1" id="KW-0812">Transmembrane</keyword>
<organism evidence="3 4">
    <name type="scientific">Geomonas silvestris</name>
    <dbReference type="NCBI Taxonomy" id="2740184"/>
    <lineage>
        <taxon>Bacteria</taxon>
        <taxon>Pseudomonadati</taxon>
        <taxon>Thermodesulfobacteriota</taxon>
        <taxon>Desulfuromonadia</taxon>
        <taxon>Geobacterales</taxon>
        <taxon>Geobacteraceae</taxon>
        <taxon>Geomonas</taxon>
    </lineage>
</organism>
<feature type="transmembrane region" description="Helical" evidence="1">
    <location>
        <begin position="168"/>
        <end position="188"/>
    </location>
</feature>
<gene>
    <name evidence="3" type="ORF">GMST_11940</name>
</gene>
<feature type="domain" description="Urease accessory protein UreH-like transmembrane" evidence="2">
    <location>
        <begin position="13"/>
        <end position="209"/>
    </location>
</feature>
<proteinExistence type="predicted"/>
<keyword evidence="1" id="KW-0472">Membrane</keyword>
<keyword evidence="4" id="KW-1185">Reference proteome</keyword>
<feature type="transmembrane region" description="Helical" evidence="1">
    <location>
        <begin position="6"/>
        <end position="32"/>
    </location>
</feature>
<dbReference type="PANTHER" id="PTHR42208:SF1">
    <property type="entry name" value="HEAVY METAL TRANSPORTER"/>
    <property type="match status" value="1"/>
</dbReference>
<feature type="transmembrane region" description="Helical" evidence="1">
    <location>
        <begin position="79"/>
        <end position="100"/>
    </location>
</feature>
<dbReference type="EMBL" id="BLXX01000002">
    <property type="protein sequence ID" value="GFO58869.1"/>
    <property type="molecule type" value="Genomic_DNA"/>
</dbReference>